<dbReference type="AlphaFoldDB" id="A0A327VQN9"/>
<dbReference type="PROSITE" id="PS00154">
    <property type="entry name" value="ATPASE_E1_E2"/>
    <property type="match status" value="1"/>
</dbReference>
<dbReference type="InterPro" id="IPR059000">
    <property type="entry name" value="ATPase_P-type_domA"/>
</dbReference>
<dbReference type="SUPFAM" id="SSF56784">
    <property type="entry name" value="HAD-like"/>
    <property type="match status" value="1"/>
</dbReference>
<dbReference type="RefSeq" id="WP_111594085.1">
    <property type="nucleotide sequence ID" value="NZ_QLMA01000007.1"/>
</dbReference>
<feature type="transmembrane region" description="Helical" evidence="8">
    <location>
        <begin position="46"/>
        <end position="65"/>
    </location>
</feature>
<evidence type="ECO:0000256" key="6">
    <source>
        <dbReference type="ARBA" id="ARBA00022989"/>
    </source>
</evidence>
<feature type="transmembrane region" description="Helical" evidence="8">
    <location>
        <begin position="740"/>
        <end position="761"/>
    </location>
</feature>
<evidence type="ECO:0000256" key="5">
    <source>
        <dbReference type="ARBA" id="ARBA00022967"/>
    </source>
</evidence>
<evidence type="ECO:0000256" key="7">
    <source>
        <dbReference type="ARBA" id="ARBA00023136"/>
    </source>
</evidence>
<dbReference type="InterPro" id="IPR018303">
    <property type="entry name" value="ATPase_P-typ_P_site"/>
</dbReference>
<keyword evidence="6 8" id="KW-1133">Transmembrane helix</keyword>
<feature type="transmembrane region" description="Helical" evidence="8">
    <location>
        <begin position="631"/>
        <end position="656"/>
    </location>
</feature>
<comment type="subcellular location">
    <subcellularLocation>
        <location evidence="1">Membrane</location>
        <topology evidence="1">Multi-pass membrane protein</topology>
    </subcellularLocation>
</comment>
<dbReference type="PRINTS" id="PR00120">
    <property type="entry name" value="HATPASE"/>
</dbReference>
<keyword evidence="7 8" id="KW-0472">Membrane</keyword>
<dbReference type="Pfam" id="PF00122">
    <property type="entry name" value="E1-E2_ATPase"/>
    <property type="match status" value="1"/>
</dbReference>
<dbReference type="SFLD" id="SFLDS00003">
    <property type="entry name" value="Haloacid_Dehalogenase"/>
    <property type="match status" value="1"/>
</dbReference>
<dbReference type="GO" id="GO:0016887">
    <property type="term" value="F:ATP hydrolysis activity"/>
    <property type="evidence" value="ECO:0007669"/>
    <property type="project" value="InterPro"/>
</dbReference>
<evidence type="ECO:0000256" key="4">
    <source>
        <dbReference type="ARBA" id="ARBA00022840"/>
    </source>
</evidence>
<evidence type="ECO:0000256" key="2">
    <source>
        <dbReference type="ARBA" id="ARBA00022692"/>
    </source>
</evidence>
<reference evidence="10 11" key="1">
    <citation type="submission" date="2018-06" db="EMBL/GenBank/DDBJ databases">
        <title>Genomic Encyclopedia of Archaeal and Bacterial Type Strains, Phase II (KMG-II): from individual species to whole genera.</title>
        <authorList>
            <person name="Goeker M."/>
        </authorList>
    </citation>
    <scope>NUCLEOTIDE SEQUENCE [LARGE SCALE GENOMIC DNA]</scope>
    <source>
        <strain evidence="10 11">DSM 29821</strain>
    </source>
</reference>
<sequence length="837" mass="91929">MADQRNIPDHIKGLDDAAVLESRQQNGPNEYATAGKSKWLEILLELLSEPMLILLIAVTIIYFMLGETSEAYFMLAAIVLVSGISFYQEGRSNKALAALKKINQPLSLVVRNGKIISIPTAEIVVGDVMVVEEGNTINADGYVLHANDFSVNESALTGEAYTVFKSADGDKQLFSGTLVASGLAFAQVEQVGAQTKIGQLGTAILTIKDEPTLLQKQINAFVKGMAIIGVAVFLAVWGYNFYQSGSLMDSLLKGLTLAMSILPEEIPVAFTTFMALGARRLMQLGIIVKKVRTVEALGSATVICTDKTGTITENSMQLHDVYAAENNTLYDSKNWENDTAKAIINMSMWASEPVPFDPMEKTLHHIYGQLNKQDLRTEFSIVHEYPLGGTPPMMTHIFEDKSGNRIIAAKGAPEAILAVSRLSDEMKKQISDQQLELSNQGYRVLGVATADFQGYDYPAQQQELPFTFMGLITFYDPPKANIKEVFDKFYDAGIVVKIITGDNSATTRAIAQQAGLRNADATINGSELMKLDEQGRQQQMESVNIFTRMYPEAKLAAINALKADNEIVAMTGDGVNDGPALKAAHIGIAMGRKGTEIAKQAAALILSNDDLSGMVDAVAMGRRIYNNIRRAVLYIVAIHIPIILTVSLPLFLGWLYPNIFTPMHVIFLELVMGPTCSVVYENEPMEKNTMKVPPRPMNETFLSFAEMGRSILQGLIITAGVLGVYQWAVSQGYSEPLTRSMVFTTLIIANVFLTMVDRSAYYSFITSMKNRNMLMVGVISFTVVVTAIMLYVPAVAHLFDIDPLNSRHLLVCAGAGFLSVVWYEVVKFFKRQKQPLK</sequence>
<dbReference type="Gene3D" id="3.40.1110.10">
    <property type="entry name" value="Calcium-transporting ATPase, cytoplasmic domain N"/>
    <property type="match status" value="2"/>
</dbReference>
<feature type="transmembrane region" description="Helical" evidence="8">
    <location>
        <begin position="662"/>
        <end position="680"/>
    </location>
</feature>
<feature type="transmembrane region" description="Helical" evidence="8">
    <location>
        <begin position="808"/>
        <end position="829"/>
    </location>
</feature>
<comment type="caution">
    <text evidence="10">The sequence shown here is derived from an EMBL/GenBank/DDBJ whole genome shotgun (WGS) entry which is preliminary data.</text>
</comment>
<dbReference type="PRINTS" id="PR00119">
    <property type="entry name" value="CATATPASE"/>
</dbReference>
<keyword evidence="2 8" id="KW-0812">Transmembrane</keyword>
<dbReference type="SMART" id="SM00831">
    <property type="entry name" value="Cation_ATPase_N"/>
    <property type="match status" value="1"/>
</dbReference>
<dbReference type="InterPro" id="IPR036412">
    <property type="entry name" value="HAD-like_sf"/>
</dbReference>
<dbReference type="Pfam" id="PF00689">
    <property type="entry name" value="Cation_ATPase_C"/>
    <property type="match status" value="1"/>
</dbReference>
<evidence type="ECO:0000256" key="8">
    <source>
        <dbReference type="SAM" id="Phobius"/>
    </source>
</evidence>
<dbReference type="PANTHER" id="PTHR42861">
    <property type="entry name" value="CALCIUM-TRANSPORTING ATPASE"/>
    <property type="match status" value="1"/>
</dbReference>
<proteinExistence type="predicted"/>
<feature type="transmembrane region" description="Helical" evidence="8">
    <location>
        <begin position="254"/>
        <end position="276"/>
    </location>
</feature>
<dbReference type="Proteomes" id="UP000249819">
    <property type="component" value="Unassembled WGS sequence"/>
</dbReference>
<keyword evidence="4" id="KW-0067">ATP-binding</keyword>
<dbReference type="InterPro" id="IPR023214">
    <property type="entry name" value="HAD_sf"/>
</dbReference>
<dbReference type="Gene3D" id="3.40.50.1000">
    <property type="entry name" value="HAD superfamily/HAD-like"/>
    <property type="match status" value="2"/>
</dbReference>
<dbReference type="Gene3D" id="1.20.1110.10">
    <property type="entry name" value="Calcium-transporting ATPase, transmembrane domain"/>
    <property type="match status" value="2"/>
</dbReference>
<gene>
    <name evidence="10" type="ORF">CLV59_107268</name>
</gene>
<dbReference type="OrthoDB" id="9770315at2"/>
<dbReference type="Pfam" id="PF00702">
    <property type="entry name" value="Hydrolase"/>
    <property type="match status" value="1"/>
</dbReference>
<dbReference type="SFLD" id="SFLDF00027">
    <property type="entry name" value="p-type_atpase"/>
    <property type="match status" value="1"/>
</dbReference>
<keyword evidence="3" id="KW-0547">Nucleotide-binding</keyword>
<dbReference type="SUPFAM" id="SSF81653">
    <property type="entry name" value="Calcium ATPase, transduction domain A"/>
    <property type="match status" value="1"/>
</dbReference>
<dbReference type="InterPro" id="IPR008250">
    <property type="entry name" value="ATPase_P-typ_transduc_dom_A_sf"/>
</dbReference>
<dbReference type="SUPFAM" id="SSF81665">
    <property type="entry name" value="Calcium ATPase, transmembrane domain M"/>
    <property type="match status" value="1"/>
</dbReference>
<dbReference type="GO" id="GO:0016020">
    <property type="term" value="C:membrane"/>
    <property type="evidence" value="ECO:0007669"/>
    <property type="project" value="UniProtKB-SubCell"/>
</dbReference>
<dbReference type="GO" id="GO:0005524">
    <property type="term" value="F:ATP binding"/>
    <property type="evidence" value="ECO:0007669"/>
    <property type="project" value="UniProtKB-KW"/>
</dbReference>
<evidence type="ECO:0000256" key="3">
    <source>
        <dbReference type="ARBA" id="ARBA00022741"/>
    </source>
</evidence>
<feature type="transmembrane region" description="Helical" evidence="8">
    <location>
        <begin position="71"/>
        <end position="87"/>
    </location>
</feature>
<evidence type="ECO:0000313" key="10">
    <source>
        <dbReference type="EMBL" id="RAJ77501.1"/>
    </source>
</evidence>
<protein>
    <submittedName>
        <fullName evidence="10">Ca2+-transporting ATPase</fullName>
    </submittedName>
</protein>
<organism evidence="10 11">
    <name type="scientific">Chitinophaga dinghuensis</name>
    <dbReference type="NCBI Taxonomy" id="1539050"/>
    <lineage>
        <taxon>Bacteria</taxon>
        <taxon>Pseudomonadati</taxon>
        <taxon>Bacteroidota</taxon>
        <taxon>Chitinophagia</taxon>
        <taxon>Chitinophagales</taxon>
        <taxon>Chitinophagaceae</taxon>
        <taxon>Chitinophaga</taxon>
    </lineage>
</organism>
<dbReference type="Gene3D" id="2.70.150.10">
    <property type="entry name" value="Calcium-transporting ATPase, cytoplasmic transduction domain A"/>
    <property type="match status" value="1"/>
</dbReference>
<evidence type="ECO:0000259" key="9">
    <source>
        <dbReference type="SMART" id="SM00831"/>
    </source>
</evidence>
<keyword evidence="11" id="KW-1185">Reference proteome</keyword>
<accession>A0A327VQN9</accession>
<dbReference type="SFLD" id="SFLDG00002">
    <property type="entry name" value="C1.7:_P-type_atpase_like"/>
    <property type="match status" value="1"/>
</dbReference>
<dbReference type="InterPro" id="IPR001757">
    <property type="entry name" value="P_typ_ATPase"/>
</dbReference>
<dbReference type="InterPro" id="IPR006068">
    <property type="entry name" value="ATPase_P-typ_cation-transptr_C"/>
</dbReference>
<feature type="domain" description="Cation-transporting P-type ATPase N-terminal" evidence="9">
    <location>
        <begin position="3"/>
        <end position="67"/>
    </location>
</feature>
<keyword evidence="5" id="KW-1278">Translocase</keyword>
<dbReference type="InterPro" id="IPR023299">
    <property type="entry name" value="ATPase_P-typ_cyto_dom_N"/>
</dbReference>
<feature type="transmembrane region" description="Helical" evidence="8">
    <location>
        <begin position="701"/>
        <end position="728"/>
    </location>
</feature>
<dbReference type="InterPro" id="IPR004014">
    <property type="entry name" value="ATPase_P-typ_cation-transptr_N"/>
</dbReference>
<evidence type="ECO:0000313" key="11">
    <source>
        <dbReference type="Proteomes" id="UP000249819"/>
    </source>
</evidence>
<dbReference type="NCBIfam" id="TIGR01494">
    <property type="entry name" value="ATPase_P-type"/>
    <property type="match status" value="2"/>
</dbReference>
<name>A0A327VQN9_9BACT</name>
<feature type="transmembrane region" description="Helical" evidence="8">
    <location>
        <begin position="773"/>
        <end position="796"/>
    </location>
</feature>
<dbReference type="InterPro" id="IPR044492">
    <property type="entry name" value="P_typ_ATPase_HD_dom"/>
</dbReference>
<feature type="transmembrane region" description="Helical" evidence="8">
    <location>
        <begin position="220"/>
        <end position="242"/>
    </location>
</feature>
<dbReference type="InterPro" id="IPR023298">
    <property type="entry name" value="ATPase_P-typ_TM_dom_sf"/>
</dbReference>
<dbReference type="EMBL" id="QLMA01000007">
    <property type="protein sequence ID" value="RAJ77501.1"/>
    <property type="molecule type" value="Genomic_DNA"/>
</dbReference>
<evidence type="ECO:0000256" key="1">
    <source>
        <dbReference type="ARBA" id="ARBA00004141"/>
    </source>
</evidence>
<dbReference type="Pfam" id="PF00690">
    <property type="entry name" value="Cation_ATPase_N"/>
    <property type="match status" value="1"/>
</dbReference>